<organism evidence="3 4">
    <name type="scientific">Levilactobacillus spicheri DSM 15429</name>
    <dbReference type="NCBI Taxonomy" id="1423805"/>
    <lineage>
        <taxon>Bacteria</taxon>
        <taxon>Bacillati</taxon>
        <taxon>Bacillota</taxon>
        <taxon>Bacilli</taxon>
        <taxon>Lactobacillales</taxon>
        <taxon>Lactobacillaceae</taxon>
        <taxon>Levilactobacillus</taxon>
    </lineage>
</organism>
<dbReference type="SUPFAM" id="SSF51735">
    <property type="entry name" value="NAD(P)-binding Rossmann-fold domains"/>
    <property type="match status" value="1"/>
</dbReference>
<dbReference type="PATRIC" id="fig|1423805.4.peg.1336"/>
<dbReference type="InterPro" id="IPR002347">
    <property type="entry name" value="SDR_fam"/>
</dbReference>
<protein>
    <submittedName>
        <fullName evidence="3">3-oxoacyl-ACP reductase</fullName>
    </submittedName>
</protein>
<dbReference type="GO" id="GO:0008206">
    <property type="term" value="P:bile acid metabolic process"/>
    <property type="evidence" value="ECO:0007669"/>
    <property type="project" value="UniProtKB-ARBA"/>
</dbReference>
<dbReference type="PROSITE" id="PS00061">
    <property type="entry name" value="ADH_SHORT"/>
    <property type="match status" value="1"/>
</dbReference>
<dbReference type="Gene3D" id="3.40.50.720">
    <property type="entry name" value="NAD(P)-binding Rossmann-like Domain"/>
    <property type="match status" value="1"/>
</dbReference>
<dbReference type="Proteomes" id="UP000051835">
    <property type="component" value="Unassembled WGS sequence"/>
</dbReference>
<proteinExistence type="inferred from homology"/>
<evidence type="ECO:0000256" key="1">
    <source>
        <dbReference type="ARBA" id="ARBA00006484"/>
    </source>
</evidence>
<dbReference type="AlphaFoldDB" id="A0A0R1R4L2"/>
<comment type="caution">
    <text evidence="3">The sequence shown here is derived from an EMBL/GenBank/DDBJ whole genome shotgun (WGS) entry which is preliminary data.</text>
</comment>
<name>A0A0R1R4L2_9LACO</name>
<sequence>MFMSDRLKDKVAIITGGVAGIGLGIAECYVREGAKVVLTANHNVDGGAAAVKRFGEDVSLFVQQDVAQEADWQKVIDATIAKFGKLDILVNNAGIGPMMPVIEDVSLADWQKVIDINLTANFLGEKAAINAMKAHNDAKGSIINVSSVAGLVGLPTAPAYSASKGGTRLLTHATALNLAQRGLDIRVNSVHPGWIDTSIVPAAAKEQLIKTIPVGHMGKPQDIGEVCVYLGSDESGFANGAEFTVDGGQRA</sequence>
<dbReference type="PRINTS" id="PR00081">
    <property type="entry name" value="GDHRDH"/>
</dbReference>
<dbReference type="NCBIfam" id="NF005559">
    <property type="entry name" value="PRK07231.1"/>
    <property type="match status" value="1"/>
</dbReference>
<gene>
    <name evidence="3" type="ORF">FD37_GL001302</name>
</gene>
<accession>A0A0R1R4L2</accession>
<keyword evidence="2" id="KW-0560">Oxidoreductase</keyword>
<dbReference type="EMBL" id="AZFC01000015">
    <property type="protein sequence ID" value="KRL48834.1"/>
    <property type="molecule type" value="Genomic_DNA"/>
</dbReference>
<dbReference type="PANTHER" id="PTHR42760:SF133">
    <property type="entry name" value="3-OXOACYL-[ACYL-CARRIER-PROTEIN] REDUCTASE"/>
    <property type="match status" value="1"/>
</dbReference>
<dbReference type="PRINTS" id="PR00080">
    <property type="entry name" value="SDRFAMILY"/>
</dbReference>
<reference evidence="3 4" key="1">
    <citation type="journal article" date="2015" name="Genome Announc.">
        <title>Expanding the biotechnology potential of lactobacilli through comparative genomics of 213 strains and associated genera.</title>
        <authorList>
            <person name="Sun Z."/>
            <person name="Harris H.M."/>
            <person name="McCann A."/>
            <person name="Guo C."/>
            <person name="Argimon S."/>
            <person name="Zhang W."/>
            <person name="Yang X."/>
            <person name="Jeffery I.B."/>
            <person name="Cooney J.C."/>
            <person name="Kagawa T.F."/>
            <person name="Liu W."/>
            <person name="Song Y."/>
            <person name="Salvetti E."/>
            <person name="Wrobel A."/>
            <person name="Rasinkangas P."/>
            <person name="Parkhill J."/>
            <person name="Rea M.C."/>
            <person name="O'Sullivan O."/>
            <person name="Ritari J."/>
            <person name="Douillard F.P."/>
            <person name="Paul Ross R."/>
            <person name="Yang R."/>
            <person name="Briner A.E."/>
            <person name="Felis G.E."/>
            <person name="de Vos W.M."/>
            <person name="Barrangou R."/>
            <person name="Klaenhammer T.R."/>
            <person name="Caufield P.W."/>
            <person name="Cui Y."/>
            <person name="Zhang H."/>
            <person name="O'Toole P.W."/>
        </authorList>
    </citation>
    <scope>NUCLEOTIDE SEQUENCE [LARGE SCALE GENOMIC DNA]</scope>
    <source>
        <strain evidence="3 4">DSM 15429</strain>
    </source>
</reference>
<dbReference type="FunFam" id="3.40.50.720:FF:000084">
    <property type="entry name" value="Short-chain dehydrogenase reductase"/>
    <property type="match status" value="1"/>
</dbReference>
<evidence type="ECO:0000256" key="2">
    <source>
        <dbReference type="ARBA" id="ARBA00023002"/>
    </source>
</evidence>
<dbReference type="GO" id="GO:0016616">
    <property type="term" value="F:oxidoreductase activity, acting on the CH-OH group of donors, NAD or NADP as acceptor"/>
    <property type="evidence" value="ECO:0007669"/>
    <property type="project" value="TreeGrafter"/>
</dbReference>
<dbReference type="InterPro" id="IPR020904">
    <property type="entry name" value="Sc_DH/Rdtase_CS"/>
</dbReference>
<evidence type="ECO:0000313" key="3">
    <source>
        <dbReference type="EMBL" id="KRL48834.1"/>
    </source>
</evidence>
<dbReference type="Pfam" id="PF13561">
    <property type="entry name" value="adh_short_C2"/>
    <property type="match status" value="1"/>
</dbReference>
<dbReference type="InterPro" id="IPR036291">
    <property type="entry name" value="NAD(P)-bd_dom_sf"/>
</dbReference>
<dbReference type="PANTHER" id="PTHR42760">
    <property type="entry name" value="SHORT-CHAIN DEHYDROGENASES/REDUCTASES FAMILY MEMBER"/>
    <property type="match status" value="1"/>
</dbReference>
<evidence type="ECO:0000313" key="4">
    <source>
        <dbReference type="Proteomes" id="UP000051835"/>
    </source>
</evidence>
<comment type="similarity">
    <text evidence="1">Belongs to the short-chain dehydrogenases/reductases (SDR) family.</text>
</comment>